<dbReference type="Pfam" id="PF00520">
    <property type="entry name" value="Ion_trans"/>
    <property type="match status" value="2"/>
</dbReference>
<evidence type="ECO:0000256" key="10">
    <source>
        <dbReference type="SAM" id="Phobius"/>
    </source>
</evidence>
<feature type="transmembrane region" description="Helical" evidence="10">
    <location>
        <begin position="1264"/>
        <end position="1281"/>
    </location>
</feature>
<dbReference type="InterPro" id="IPR050866">
    <property type="entry name" value="CNG_cation_channel"/>
</dbReference>
<reference evidence="14 15" key="1">
    <citation type="submission" date="2018-08" db="EMBL/GenBank/DDBJ databases">
        <title>Genomic investigation of the strawberry pathogen Phytophthora fragariae indicates pathogenicity is determined by transcriptional variation in three key races.</title>
        <authorList>
            <person name="Adams T.M."/>
            <person name="Armitage A.D."/>
            <person name="Sobczyk M.K."/>
            <person name="Bates H.J."/>
            <person name="Dunwell J.M."/>
            <person name="Nellist C.F."/>
            <person name="Harrison R.J."/>
        </authorList>
    </citation>
    <scope>NUCLEOTIDE SEQUENCE [LARGE SCALE GENOMIC DNA]</scope>
    <source>
        <strain evidence="13 15">A4</strain>
        <strain evidence="12 14">NOV-27</strain>
    </source>
</reference>
<feature type="transmembrane region" description="Helical" evidence="10">
    <location>
        <begin position="370"/>
        <end position="394"/>
    </location>
</feature>
<dbReference type="PROSITE" id="PS00888">
    <property type="entry name" value="CNMP_BINDING_1"/>
    <property type="match status" value="1"/>
</dbReference>
<feature type="domain" description="Cyclic nucleotide-binding" evidence="11">
    <location>
        <begin position="473"/>
        <end position="571"/>
    </location>
</feature>
<evidence type="ECO:0000256" key="7">
    <source>
        <dbReference type="ARBA" id="ARBA00023286"/>
    </source>
</evidence>
<keyword evidence="2" id="KW-0813">Transport</keyword>
<dbReference type="InterPro" id="IPR014710">
    <property type="entry name" value="RmlC-like_jellyroll"/>
</dbReference>
<dbReference type="GO" id="GO:0016020">
    <property type="term" value="C:membrane"/>
    <property type="evidence" value="ECO:0007669"/>
    <property type="project" value="UniProtKB-SubCell"/>
</dbReference>
<feature type="transmembrane region" description="Helical" evidence="10">
    <location>
        <begin position="745"/>
        <end position="766"/>
    </location>
</feature>
<dbReference type="Pfam" id="PF00027">
    <property type="entry name" value="cNMP_binding"/>
    <property type="match status" value="4"/>
</dbReference>
<feature type="domain" description="Cyclic nucleotide-binding" evidence="11">
    <location>
        <begin position="2359"/>
        <end position="2466"/>
    </location>
</feature>
<dbReference type="Proteomes" id="UP000437068">
    <property type="component" value="Unassembled WGS sequence"/>
</dbReference>
<dbReference type="InterPro" id="IPR000595">
    <property type="entry name" value="cNMP-bd_dom"/>
</dbReference>
<evidence type="ECO:0000313" key="15">
    <source>
        <dbReference type="Proteomes" id="UP000437068"/>
    </source>
</evidence>
<gene>
    <name evidence="13" type="ORF">PF001_g7907</name>
    <name evidence="12" type="ORF">PF005_g8677</name>
</gene>
<dbReference type="GO" id="GO:0044877">
    <property type="term" value="F:protein-containing complex binding"/>
    <property type="evidence" value="ECO:0007669"/>
    <property type="project" value="TreeGrafter"/>
</dbReference>
<feature type="region of interest" description="Disordered" evidence="9">
    <location>
        <begin position="1744"/>
        <end position="1777"/>
    </location>
</feature>
<dbReference type="EMBL" id="QXGE01000347">
    <property type="protein sequence ID" value="KAE9315195.1"/>
    <property type="molecule type" value="Genomic_DNA"/>
</dbReference>
<dbReference type="Gene3D" id="1.10.287.70">
    <property type="match status" value="3"/>
</dbReference>
<keyword evidence="8" id="KW-0407">Ion channel</keyword>
<dbReference type="SUPFAM" id="SSF81324">
    <property type="entry name" value="Voltage-gated potassium channels"/>
    <property type="match status" value="4"/>
</dbReference>
<dbReference type="SUPFAM" id="SSF51206">
    <property type="entry name" value="cAMP-binding domain-like"/>
    <property type="match status" value="4"/>
</dbReference>
<proteinExistence type="predicted"/>
<dbReference type="Proteomes" id="UP000433483">
    <property type="component" value="Unassembled WGS sequence"/>
</dbReference>
<dbReference type="PANTHER" id="PTHR45638:SF11">
    <property type="entry name" value="CYCLIC NUCLEOTIDE-GATED CATION CHANNEL SUBUNIT A"/>
    <property type="match status" value="1"/>
</dbReference>
<feature type="transmembrane region" description="Helical" evidence="10">
    <location>
        <begin position="690"/>
        <end position="710"/>
    </location>
</feature>
<feature type="transmembrane region" description="Helical" evidence="10">
    <location>
        <begin position="73"/>
        <end position="97"/>
    </location>
</feature>
<feature type="transmembrane region" description="Helical" evidence="10">
    <location>
        <begin position="1293"/>
        <end position="1311"/>
    </location>
</feature>
<evidence type="ECO:0000259" key="11">
    <source>
        <dbReference type="PROSITE" id="PS50042"/>
    </source>
</evidence>
<evidence type="ECO:0000256" key="5">
    <source>
        <dbReference type="ARBA" id="ARBA00023065"/>
    </source>
</evidence>
<dbReference type="Pfam" id="PF07885">
    <property type="entry name" value="Ion_trans_2"/>
    <property type="match status" value="1"/>
</dbReference>
<evidence type="ECO:0000256" key="9">
    <source>
        <dbReference type="SAM" id="MobiDB-lite"/>
    </source>
</evidence>
<dbReference type="Gene3D" id="1.10.287.630">
    <property type="entry name" value="Helix hairpin bin"/>
    <property type="match status" value="4"/>
</dbReference>
<evidence type="ECO:0000313" key="14">
    <source>
        <dbReference type="Proteomes" id="UP000433483"/>
    </source>
</evidence>
<keyword evidence="14" id="KW-1185">Reference proteome</keyword>
<feature type="region of interest" description="Disordered" evidence="9">
    <location>
        <begin position="1"/>
        <end position="29"/>
    </location>
</feature>
<sequence length="2588" mass="294054">MTRNQVLPTGAQHELAPKGNTPVASGGPHSEVIPIQLKRVPSGRPLRRVESFRLLRPFAEVYYRLSWTTRHTIHVVVNLYVIVYIFLTVPFRIAFYYDPYKNSRDEQSVRQWTEELSAFAVADGIADLMGFFQFLAFYRVWRNTFEKMKSSARSEVVKKPPTDSTSISPRNLFIRSSSFRKRRGKTKWTIATIESHSSMTDGVAESFLAQRKHLFARSVEFVFEIIAILPLELVPLAWGNFNALHLVRVTKLCRLYRLHRYLARIAKIYADRAWVQHLSSSGVDSLVRTIGVCAGLCHWVACGYMLIAHAQCGIDLTACDENVETSWVVRDRLFGASVARKYGRTLYWASRTLVLLGYDDVTPVSNAETIYAVVVTLVGALFGSSLLANFLFLFRFRNARYAAYSAHVDNAREYMRLQNIPRAVRHQVTAYYNYAWSTHHSLDSEEALELMPKHLQSKVVSTLKASRIKQVCFLMKESVEFTNMLALALVRRIYSPEDHIIEPKANAGMFFVIRGKVVIAAFDGSKPNECQEGDFFADMCLLYPEQFDQKAVAKTFCEVYVLAKAKFDEAITQFYRGSEAEVRSRMAETLEKYSMQLHKMKKLLGLRGAHESGSRKSSMGGSSHSLMAEDVHSHDSRCGASWRLPGSSFCMHWNAARLLAIIYVAFEVPYFGVFISMSGKKQIFMIQPELGLRFMLTLLVEGLFGLDLVLRSRFFAYMDPDVMFNVLQPSLIFAAYKKKGFYFDLLAWVPVGLVLDSMSIEIMQGYSTLFRLLRLFRIRWIPSLLQDLSDFYGTSSKVHLVVSLVLGVTLMLHFVGCLWFEMTFLSHEDPNIPLSSVMSNFTESQCLHEATRFQNCSWVKFDCYVHIGTVFPRENPQSMYRASFAYLRSVYWAIVTLTAVGYGDIVAYSTAESYFAALWIFVGGIINFGVVGAMSSTISNVLATHHHHMEKLNTLNTVLERMAISEKLSSDIRRFYHHQFTGRKKTYESELLSHLPDQLCYEISSLLHSDSVKSVALFDSASLEFLKEVTGKFRHRSYQNGETICFEGDSCREFFVLLQGSKINVFSRSRRVPVRALHGGDNYAVAEFLLRRAYCATLIAASRVHASVMTREQFEVIQLDIYLRLYYFCSSEPGIKNLLDRKEMNKHYFHSAAFKWDLVASLPMYTPFQSGSLTASLCRLPRLIRCVDLWRYLDDVIVQIQQHFATHNVSAYLSPAKLMIILGLVAHYVGCIFFLISEHECGQVETCWMAHDHLLHEYNHSVPMLYAKSFYWAITTLLLVGSRESVPRDALGTVWTGFTCLCCTFIIGHIVGEISELILELGKETKQYKSRIANFGNFAKVHDLPTSLRERVGFFFQEHFEHTKGSELQQTLDDLSVNLRLKLMLEIYGRAIANLPICRFLTSAQVNNLVLRLRPEYFIPGDNILEEGTFGNRLYTLRKGLAAAYLTKSVSSVAVLMEGAFFGEIAFFLPNQRRLATVRSTTFCEVLFVSKHDWQELWTTSGNASENQIQKHALHAILGWVSSRLQRYQHANLRIAGRAKRLLASSSDPIADDPIAELPTSITTRNKIINGIVRTGTPPRKPSKTDLRRLFTSPEVQLLEKKAEYLLMKTEECVKTFGPEISRANYRKSSILDIVRSSLTISVRTSLRTSSRNRDGATSTNGLWHSANADASLLVGGSKISDIRVLQFIVDLNPINKHVRDNLGEAGIRAVEEECWARCRQLAEAQHVVSKLLELLLPSESATAPQRLRARSPSGRRRVRRSWLRRKSPQSSGFEALDMAPPMRNEVKKSTEITKLAVLSEELSSARRRRLSVAASPDQRRAVASSKTELVAVLMRMTRCHSLPVIETGFFGDHARKLSGLRAKHAGVGIDFDIIQRCQRPQYVTQLVWYHRYREWRRSLRSASVSPQIKGPRLPLSILSPPKANKRNALSLKGDIQIPGFRRLGPPRVAAMGSSLQLPSQRTLLSATTDLESKQFIRRVKEAGKAWDLVMLMVRIYHLIVTPFKLSFAVALVEMPLNTLRRWSALELSMDLFCVVDVVYELRHACMMEQGVISAASNTAKNRLRRIFATNPELRAYVVAMLPLELLLISDKIRVPFSHLLGLSTDATWWASRWMLRMNRMLLIRRIDHLSEQFLQFMIHDLKVSVSEALLYFVRGLSSYLATGHILACIWFGISELGFHYYGTSWLSTSGMLTYFAEGDTVLEHSGRMLSASSSTFYLASISLARKYLRSLLFSMECISTLFYGDILSMNPLELIAEIAITLWSIYIYGALVGAQAEFLDARARREAAFEQSLGELQHYVVQNGVPKALKRQIKAYYARLWRRCRGEHEFAAVSGVSRALYEDVILTTLHTFVTQVRSFRALDEHFLRALLVCLQYVVCSENEEVFVVGDVDRSMYFIAHGRILIKTGTSEFGRERGDLFGELALLYGISRLETAVALTVSELYRLDHEPYERLLLDFPEYRTRNKLAWTTVDDADPVASQTQSRSQTALALRPSIAKVAATTVSNVDARLQYSFVYRASMKMLANMQTLHPLEAKDLILKCREAARRHLLRCAGHNSEDKTSGKSGQGGKLLPIFEKRRALRAQQK</sequence>
<dbReference type="InterPro" id="IPR018488">
    <property type="entry name" value="cNMP-bd_CS"/>
</dbReference>
<organism evidence="12 14">
    <name type="scientific">Phytophthora fragariae</name>
    <dbReference type="NCBI Taxonomy" id="53985"/>
    <lineage>
        <taxon>Eukaryota</taxon>
        <taxon>Sar</taxon>
        <taxon>Stramenopiles</taxon>
        <taxon>Oomycota</taxon>
        <taxon>Peronosporomycetes</taxon>
        <taxon>Peronosporales</taxon>
        <taxon>Peronosporaceae</taxon>
        <taxon>Phytophthora</taxon>
    </lineage>
</organism>
<evidence type="ECO:0000256" key="2">
    <source>
        <dbReference type="ARBA" id="ARBA00022448"/>
    </source>
</evidence>
<keyword evidence="6 10" id="KW-0472">Membrane</keyword>
<evidence type="ECO:0000256" key="4">
    <source>
        <dbReference type="ARBA" id="ARBA00022989"/>
    </source>
</evidence>
<dbReference type="OrthoDB" id="2021138at2759"/>
<keyword evidence="3 10" id="KW-0812">Transmembrane</keyword>
<feature type="transmembrane region" description="Helical" evidence="10">
    <location>
        <begin position="658"/>
        <end position="678"/>
    </location>
</feature>
<protein>
    <recommendedName>
        <fullName evidence="11">Cyclic nucleotide-binding domain-containing protein</fullName>
    </recommendedName>
</protein>
<feature type="transmembrane region" description="Helical" evidence="10">
    <location>
        <begin position="889"/>
        <end position="908"/>
    </location>
</feature>
<evidence type="ECO:0000256" key="1">
    <source>
        <dbReference type="ARBA" id="ARBA00004141"/>
    </source>
</evidence>
<dbReference type="PROSITE" id="PS50042">
    <property type="entry name" value="CNMP_BINDING_3"/>
    <property type="match status" value="4"/>
</dbReference>
<comment type="subcellular location">
    <subcellularLocation>
        <location evidence="1">Membrane</location>
        <topology evidence="1">Multi-pass membrane protein</topology>
    </subcellularLocation>
</comment>
<accession>A0A6A3YEP1</accession>
<feature type="transmembrane region" description="Helical" evidence="10">
    <location>
        <begin position="914"/>
        <end position="943"/>
    </location>
</feature>
<dbReference type="InterPro" id="IPR018490">
    <property type="entry name" value="cNMP-bd_dom_sf"/>
</dbReference>
<feature type="transmembrane region" description="Helical" evidence="10">
    <location>
        <begin position="798"/>
        <end position="820"/>
    </location>
</feature>
<dbReference type="EMBL" id="QXGB01000375">
    <property type="protein sequence ID" value="KAE9217380.1"/>
    <property type="molecule type" value="Genomic_DNA"/>
</dbReference>
<name>A0A6A3YEP1_9STRA</name>
<evidence type="ECO:0000256" key="3">
    <source>
        <dbReference type="ARBA" id="ARBA00022692"/>
    </source>
</evidence>
<feature type="domain" description="Cyclic nucleotide-binding" evidence="11">
    <location>
        <begin position="1017"/>
        <end position="1117"/>
    </location>
</feature>
<dbReference type="InterPro" id="IPR013099">
    <property type="entry name" value="K_chnl_dom"/>
</dbReference>
<evidence type="ECO:0000313" key="12">
    <source>
        <dbReference type="EMBL" id="KAE9217380.1"/>
    </source>
</evidence>
<dbReference type="InterPro" id="IPR005821">
    <property type="entry name" value="Ion_trans_dom"/>
</dbReference>
<dbReference type="GO" id="GO:0005221">
    <property type="term" value="F:intracellularly cyclic nucleotide-activated monoatomic cation channel activity"/>
    <property type="evidence" value="ECO:0007669"/>
    <property type="project" value="InterPro"/>
</dbReference>
<evidence type="ECO:0000256" key="8">
    <source>
        <dbReference type="ARBA" id="ARBA00023303"/>
    </source>
</evidence>
<dbReference type="Gene3D" id="2.60.120.10">
    <property type="entry name" value="Jelly Rolls"/>
    <property type="match status" value="4"/>
</dbReference>
<dbReference type="SMART" id="SM00100">
    <property type="entry name" value="cNMP"/>
    <property type="match status" value="4"/>
</dbReference>
<keyword evidence="4 10" id="KW-1133">Transmembrane helix</keyword>
<dbReference type="CDD" id="cd00038">
    <property type="entry name" value="CAP_ED"/>
    <property type="match status" value="4"/>
</dbReference>
<feature type="transmembrane region" description="Helical" evidence="10">
    <location>
        <begin position="117"/>
        <end position="141"/>
    </location>
</feature>
<feature type="compositionally biased region" description="Basic residues" evidence="9">
    <location>
        <begin position="1748"/>
        <end position="1768"/>
    </location>
</feature>
<dbReference type="PANTHER" id="PTHR45638">
    <property type="entry name" value="CYCLIC NUCLEOTIDE-GATED CATION CHANNEL SUBUNIT A"/>
    <property type="match status" value="1"/>
</dbReference>
<feature type="transmembrane region" description="Helical" evidence="10">
    <location>
        <begin position="1218"/>
        <end position="1236"/>
    </location>
</feature>
<keyword evidence="7" id="KW-1071">Ligand-gated ion channel</keyword>
<feature type="domain" description="Cyclic nucleotide-binding" evidence="11">
    <location>
        <begin position="1397"/>
        <end position="1497"/>
    </location>
</feature>
<comment type="caution">
    <text evidence="12">The sequence shown here is derived from an EMBL/GenBank/DDBJ whole genome shotgun (WGS) entry which is preliminary data.</text>
</comment>
<evidence type="ECO:0000313" key="13">
    <source>
        <dbReference type="EMBL" id="KAE9315195.1"/>
    </source>
</evidence>
<evidence type="ECO:0000256" key="6">
    <source>
        <dbReference type="ARBA" id="ARBA00023136"/>
    </source>
</evidence>
<keyword evidence="5" id="KW-0406">Ion transport</keyword>